<dbReference type="InterPro" id="IPR018247">
    <property type="entry name" value="EF_Hand_1_Ca_BS"/>
</dbReference>
<dbReference type="SFLD" id="SFLDG01169">
    <property type="entry name" value="NADPH_oxidase_subgroup_(NOX)"/>
    <property type="match status" value="1"/>
</dbReference>
<dbReference type="Pfam" id="PF01794">
    <property type="entry name" value="Ferric_reduct"/>
    <property type="match status" value="1"/>
</dbReference>
<accession>A0AAD5WAD1</accession>
<evidence type="ECO:0000256" key="3">
    <source>
        <dbReference type="ARBA" id="ARBA00022559"/>
    </source>
</evidence>
<evidence type="ECO:0000313" key="17">
    <source>
        <dbReference type="EMBL" id="KAJ3684886.1"/>
    </source>
</evidence>
<keyword evidence="9" id="KW-0521">NADP</keyword>
<comment type="subcellular location">
    <subcellularLocation>
        <location evidence="1">Membrane</location>
        <topology evidence="1">Multi-pass membrane protein</topology>
    </subcellularLocation>
</comment>
<dbReference type="Gene3D" id="3.40.50.80">
    <property type="entry name" value="Nucleotide-binding domain of ferredoxin-NADP reductase (FNR) module"/>
    <property type="match status" value="1"/>
</dbReference>
<dbReference type="InterPro" id="IPR011992">
    <property type="entry name" value="EF-hand-dom_pair"/>
</dbReference>
<dbReference type="InterPro" id="IPR017927">
    <property type="entry name" value="FAD-bd_FR_type"/>
</dbReference>
<organism evidence="17 18">
    <name type="scientific">Rhynchospora tenuis</name>
    <dbReference type="NCBI Taxonomy" id="198213"/>
    <lineage>
        <taxon>Eukaryota</taxon>
        <taxon>Viridiplantae</taxon>
        <taxon>Streptophyta</taxon>
        <taxon>Embryophyta</taxon>
        <taxon>Tracheophyta</taxon>
        <taxon>Spermatophyta</taxon>
        <taxon>Magnoliopsida</taxon>
        <taxon>Liliopsida</taxon>
        <taxon>Poales</taxon>
        <taxon>Cyperaceae</taxon>
        <taxon>Cyperoideae</taxon>
        <taxon>Rhynchosporeae</taxon>
        <taxon>Rhynchospora</taxon>
    </lineage>
</organism>
<dbReference type="Pfam" id="PF08030">
    <property type="entry name" value="NAD_binding_6"/>
    <property type="match status" value="1"/>
</dbReference>
<keyword evidence="3" id="KW-0575">Peroxidase</keyword>
<sequence>MRGGGNTASTSQMRRCASDQFLKGKVLSSAGSSPGSSIRGSDNDSEEFVEVTLDLQDDNTIVLRSVEPATAAAAAADLVSGSGSVSASTQSAANSRTPSIRRTSSYKLLQFSQELKAEAVARAKQFSQDLKAEFKKLSRSHSRDNGASSSSAGGSGIESALAARAARRQRAQLDRTKSGAHKALRGLRFISGSRANSWAEVQRNFDRLAKDGYLSRSDFAQCIGMVESKEFALELFDTVSRRRKTKMDKICKEELKEIWSQITDQSFDSRLQIFFEMVDKNADGRITEAEVKEIIMLSASANKLSRLKDQAEEYAALIMEELDPEGLGYIELWQLETLLLQKDTYMNYSQALSYTSQALSQNLAGLRQKGPMRKLSTKFRYYLEDNWRRIWVIALWIMAMIGLFIWKFIQYRNRYAFEVMGYCLTVAKGAAETLKLNMALILLPVCRNTITWLRSTRASRFVPFDDNINFHKTIAAAIVVGVILHAGNHLTCDFPRLINASEEKYAPLKPFFGETKPTYMKLVRGAEGITGVIMVICMVIAFTLATRWFRRSLVKLPKPFDKLTGFNAFWYSHHLLAIVYVCLVVHGQCLYLIHVWYRKTTWMYLAVPVSIYLGERTLRMLRSGYYSVRLLKVAIYPGNVLTLQMSKPPAFRYKSGQYMFVQCPAVSPFEWHPFSITSAPGDDYLSIHVRQLGDWTRELKRVFSLACEPPVAGKSGLLRADETTKKSLPKLLIDGPYGSPAQDYKKYDVLLLVGLGIGATPFISILKDLLNNIVKMEEEDEAFADLYPPLSQNRAHVDLGTLMRITSRPKRLFKTTNAYFYWVTREQGSFDWFKGVMNEVAELDQRGIIEMHNYLTSVYEEGDARSALITMLQALNHAKNGVDVVSGTRVRTHFARPNWKKVLSKIGSKHPYAKIGVFYCGVPMLAQELSRLCFEFNQRGATRFEFHKEHF</sequence>
<evidence type="ECO:0000256" key="11">
    <source>
        <dbReference type="ARBA" id="ARBA00023002"/>
    </source>
</evidence>
<feature type="transmembrane region" description="Helical" evidence="14">
    <location>
        <begin position="529"/>
        <end position="549"/>
    </location>
</feature>
<evidence type="ECO:0000256" key="5">
    <source>
        <dbReference type="ARBA" id="ARBA00022692"/>
    </source>
</evidence>
<dbReference type="PANTHER" id="PTHR11972:SF153">
    <property type="entry name" value="SUPEROXIDE-GENERATING NADPH OXIDASE HEAVY CHAIN SUBUNIT A"/>
    <property type="match status" value="1"/>
</dbReference>
<dbReference type="PROSITE" id="PS00018">
    <property type="entry name" value="EF_HAND_1"/>
    <property type="match status" value="1"/>
</dbReference>
<evidence type="ECO:0000256" key="7">
    <source>
        <dbReference type="ARBA" id="ARBA00022827"/>
    </source>
</evidence>
<keyword evidence="4" id="KW-0285">Flavoprotein</keyword>
<keyword evidence="10 14" id="KW-1133">Transmembrane helix</keyword>
<dbReference type="FunFam" id="2.40.30.10:FF:000019">
    <property type="entry name" value="Respiratory burst oxidase homolog A"/>
    <property type="match status" value="1"/>
</dbReference>
<feature type="transmembrane region" description="Helical" evidence="14">
    <location>
        <begin position="569"/>
        <end position="593"/>
    </location>
</feature>
<feature type="domain" description="EF-hand" evidence="15">
    <location>
        <begin position="266"/>
        <end position="301"/>
    </location>
</feature>
<dbReference type="InterPro" id="IPR013130">
    <property type="entry name" value="Fe3_Rdtase_TM_dom"/>
</dbReference>
<dbReference type="InterPro" id="IPR039261">
    <property type="entry name" value="FNR_nucleotide-bd"/>
</dbReference>
<evidence type="ECO:0000256" key="8">
    <source>
        <dbReference type="ARBA" id="ARBA00022837"/>
    </source>
</evidence>
<evidence type="ECO:0000256" key="12">
    <source>
        <dbReference type="ARBA" id="ARBA00023136"/>
    </source>
</evidence>
<feature type="transmembrane region" description="Helical" evidence="14">
    <location>
        <begin position="749"/>
        <end position="766"/>
    </location>
</feature>
<dbReference type="InterPro" id="IPR000778">
    <property type="entry name" value="Cyt_b245_heavy_chain"/>
</dbReference>
<gene>
    <name evidence="17" type="ORF">LUZ61_014050</name>
</gene>
<evidence type="ECO:0000313" key="18">
    <source>
        <dbReference type="Proteomes" id="UP001210211"/>
    </source>
</evidence>
<feature type="region of interest" description="Disordered" evidence="13">
    <location>
        <begin position="137"/>
        <end position="161"/>
    </location>
</feature>
<dbReference type="Pfam" id="PF08414">
    <property type="entry name" value="NADPH_Ox"/>
    <property type="match status" value="1"/>
</dbReference>
<dbReference type="InterPro" id="IPR050369">
    <property type="entry name" value="RBOH/FRE"/>
</dbReference>
<keyword evidence="7" id="KW-0274">FAD</keyword>
<protein>
    <submittedName>
        <fullName evidence="17">Uncharacterized protein</fullName>
    </submittedName>
</protein>
<keyword evidence="18" id="KW-1185">Reference proteome</keyword>
<evidence type="ECO:0000256" key="14">
    <source>
        <dbReference type="SAM" id="Phobius"/>
    </source>
</evidence>
<evidence type="ECO:0000256" key="4">
    <source>
        <dbReference type="ARBA" id="ARBA00022630"/>
    </source>
</evidence>
<evidence type="ECO:0000259" key="15">
    <source>
        <dbReference type="PROSITE" id="PS50222"/>
    </source>
</evidence>
<evidence type="ECO:0000256" key="10">
    <source>
        <dbReference type="ARBA" id="ARBA00022989"/>
    </source>
</evidence>
<dbReference type="SUPFAM" id="SSF52343">
    <property type="entry name" value="Ferredoxin reductase-like, C-terminal NADP-linked domain"/>
    <property type="match status" value="1"/>
</dbReference>
<evidence type="ECO:0000256" key="6">
    <source>
        <dbReference type="ARBA" id="ARBA00022723"/>
    </source>
</evidence>
<feature type="compositionally biased region" description="Low complexity" evidence="13">
    <location>
        <begin position="28"/>
        <end position="40"/>
    </location>
</feature>
<dbReference type="PROSITE" id="PS51384">
    <property type="entry name" value="FAD_FR"/>
    <property type="match status" value="1"/>
</dbReference>
<dbReference type="Pfam" id="PF08022">
    <property type="entry name" value="FAD_binding_8"/>
    <property type="match status" value="1"/>
</dbReference>
<name>A0AAD5WAD1_9POAL</name>
<dbReference type="GO" id="GO:0016174">
    <property type="term" value="F:NAD(P)H oxidase H2O2-forming activity"/>
    <property type="evidence" value="ECO:0007669"/>
    <property type="project" value="TreeGrafter"/>
</dbReference>
<dbReference type="Gene3D" id="1.10.238.10">
    <property type="entry name" value="EF-hand"/>
    <property type="match status" value="1"/>
</dbReference>
<dbReference type="AlphaFoldDB" id="A0AAD5WAD1"/>
<dbReference type="InterPro" id="IPR002048">
    <property type="entry name" value="EF_hand_dom"/>
</dbReference>
<evidence type="ECO:0000256" key="1">
    <source>
        <dbReference type="ARBA" id="ARBA00004141"/>
    </source>
</evidence>
<dbReference type="CDD" id="cd06186">
    <property type="entry name" value="NOX_Duox_like_FAD_NADP"/>
    <property type="match status" value="1"/>
</dbReference>
<dbReference type="Gene3D" id="2.40.30.10">
    <property type="entry name" value="Translation factors"/>
    <property type="match status" value="1"/>
</dbReference>
<dbReference type="GO" id="GO:0005509">
    <property type="term" value="F:calcium ion binding"/>
    <property type="evidence" value="ECO:0007669"/>
    <property type="project" value="InterPro"/>
</dbReference>
<evidence type="ECO:0000256" key="13">
    <source>
        <dbReference type="SAM" id="MobiDB-lite"/>
    </source>
</evidence>
<evidence type="ECO:0000256" key="9">
    <source>
        <dbReference type="ARBA" id="ARBA00022857"/>
    </source>
</evidence>
<dbReference type="PROSITE" id="PS50222">
    <property type="entry name" value="EF_HAND_2"/>
    <property type="match status" value="1"/>
</dbReference>
<feature type="region of interest" description="Disordered" evidence="13">
    <location>
        <begin position="27"/>
        <end position="46"/>
    </location>
</feature>
<comment type="similarity">
    <text evidence="2">Belongs to the RBOH (TC 5.B.1.3) family.</text>
</comment>
<feature type="transmembrane region" description="Helical" evidence="14">
    <location>
        <begin position="390"/>
        <end position="409"/>
    </location>
</feature>
<evidence type="ECO:0000256" key="2">
    <source>
        <dbReference type="ARBA" id="ARBA00007975"/>
    </source>
</evidence>
<dbReference type="CDD" id="cd00051">
    <property type="entry name" value="EFh"/>
    <property type="match status" value="1"/>
</dbReference>
<feature type="compositionally biased region" description="Low complexity" evidence="13">
    <location>
        <begin position="145"/>
        <end position="161"/>
    </location>
</feature>
<dbReference type="InterPro" id="IPR013623">
    <property type="entry name" value="NADPH_Ox"/>
</dbReference>
<keyword evidence="11" id="KW-0560">Oxidoreductase</keyword>
<reference evidence="17 18" key="1">
    <citation type="journal article" date="2022" name="Cell">
        <title>Repeat-based holocentromeres influence genome architecture and karyotype evolution.</title>
        <authorList>
            <person name="Hofstatter P.G."/>
            <person name="Thangavel G."/>
            <person name="Lux T."/>
            <person name="Neumann P."/>
            <person name="Vondrak T."/>
            <person name="Novak P."/>
            <person name="Zhang M."/>
            <person name="Costa L."/>
            <person name="Castellani M."/>
            <person name="Scott A."/>
            <person name="Toegelov H."/>
            <person name="Fuchs J."/>
            <person name="Mata-Sucre Y."/>
            <person name="Dias Y."/>
            <person name="Vanzela A.L.L."/>
            <person name="Huettel B."/>
            <person name="Almeida C.C.S."/>
            <person name="Simkova H."/>
            <person name="Souza G."/>
            <person name="Pedrosa-Harand A."/>
            <person name="Macas J."/>
            <person name="Mayer K.F.X."/>
            <person name="Houben A."/>
            <person name="Marques A."/>
        </authorList>
    </citation>
    <scope>NUCLEOTIDE SEQUENCE [LARGE SCALE GENOMIC DNA]</scope>
    <source>
        <strain evidence="17">RhyTen1mFocal</strain>
    </source>
</reference>
<evidence type="ECO:0000259" key="16">
    <source>
        <dbReference type="PROSITE" id="PS51384"/>
    </source>
</evidence>
<comment type="caution">
    <text evidence="17">The sequence shown here is derived from an EMBL/GenBank/DDBJ whole genome shotgun (WGS) entry which is preliminary data.</text>
</comment>
<feature type="domain" description="FAD-binding FR-type" evidence="16">
    <location>
        <begin position="623"/>
        <end position="743"/>
    </location>
</feature>
<dbReference type="PRINTS" id="PR00466">
    <property type="entry name" value="GP91PHOX"/>
</dbReference>
<dbReference type="EMBL" id="JAMRDG010000002">
    <property type="protein sequence ID" value="KAJ3684886.1"/>
    <property type="molecule type" value="Genomic_DNA"/>
</dbReference>
<dbReference type="PANTHER" id="PTHR11972">
    <property type="entry name" value="NADPH OXIDASE"/>
    <property type="match status" value="1"/>
</dbReference>
<proteinExistence type="inferred from homology"/>
<dbReference type="InterPro" id="IPR017938">
    <property type="entry name" value="Riboflavin_synthase-like_b-brl"/>
</dbReference>
<dbReference type="SUPFAM" id="SSF47473">
    <property type="entry name" value="EF-hand"/>
    <property type="match status" value="1"/>
</dbReference>
<dbReference type="Proteomes" id="UP001210211">
    <property type="component" value="Unassembled WGS sequence"/>
</dbReference>
<dbReference type="GO" id="GO:0004601">
    <property type="term" value="F:peroxidase activity"/>
    <property type="evidence" value="ECO:0007669"/>
    <property type="project" value="UniProtKB-KW"/>
</dbReference>
<dbReference type="InterPro" id="IPR013112">
    <property type="entry name" value="FAD-bd_8"/>
</dbReference>
<dbReference type="GO" id="GO:0005886">
    <property type="term" value="C:plasma membrane"/>
    <property type="evidence" value="ECO:0007669"/>
    <property type="project" value="TreeGrafter"/>
</dbReference>
<keyword evidence="12 14" id="KW-0472">Membrane</keyword>
<dbReference type="InterPro" id="IPR013121">
    <property type="entry name" value="Fe_red_NAD-bd_6"/>
</dbReference>
<dbReference type="FunFam" id="3.40.50.80:FF:000078">
    <property type="entry name" value="NAD(P)H oxidase"/>
    <property type="match status" value="1"/>
</dbReference>
<dbReference type="SUPFAM" id="SSF63380">
    <property type="entry name" value="Riboflavin synthase domain-like"/>
    <property type="match status" value="1"/>
</dbReference>
<keyword evidence="5 14" id="KW-0812">Transmembrane</keyword>
<keyword evidence="6" id="KW-0479">Metal-binding</keyword>
<keyword evidence="8" id="KW-0106">Calcium</keyword>
<dbReference type="FunFam" id="1.10.238.10:FF:000049">
    <property type="entry name" value="Respiratory burst oxidase homolog A"/>
    <property type="match status" value="1"/>
</dbReference>